<accession>A0A644SAV0</accession>
<feature type="compositionally biased region" description="Basic and acidic residues" evidence="1">
    <location>
        <begin position="65"/>
        <end position="106"/>
    </location>
</feature>
<evidence type="ECO:0000313" key="3">
    <source>
        <dbReference type="Proteomes" id="UP000382436"/>
    </source>
</evidence>
<comment type="caution">
    <text evidence="2">The sequence shown here is derived from an EMBL/GenBank/DDBJ whole genome shotgun (WGS) entry which is preliminary data.</text>
</comment>
<dbReference type="Proteomes" id="UP000382436">
    <property type="component" value="Unassembled WGS sequence"/>
</dbReference>
<gene>
    <name evidence="2" type="ORF">BZ274_09105</name>
</gene>
<organism evidence="2 3">
    <name type="scientific">Campylobacter coli</name>
    <dbReference type="NCBI Taxonomy" id="195"/>
    <lineage>
        <taxon>Bacteria</taxon>
        <taxon>Pseudomonadati</taxon>
        <taxon>Campylobacterota</taxon>
        <taxon>Epsilonproteobacteria</taxon>
        <taxon>Campylobacterales</taxon>
        <taxon>Campylobacteraceae</taxon>
        <taxon>Campylobacter</taxon>
    </lineage>
</organism>
<sequence length="117" mass="13506">MKNENNKSIRITFYVNNEKVISILEQLPKGVKGMFIEQAILEYSSRKPKIEFFFQGITKTKSAYKSKEQNKKSENSSEIEAQKIDKNNIQAHAREGEISHKNDKKSGGMMFNFKGKE</sequence>
<proteinExistence type="predicted"/>
<dbReference type="AlphaFoldDB" id="A0A644SAV0"/>
<feature type="region of interest" description="Disordered" evidence="1">
    <location>
        <begin position="64"/>
        <end position="117"/>
    </location>
</feature>
<name>A0A644SAV0_CAMCO</name>
<evidence type="ECO:0000256" key="1">
    <source>
        <dbReference type="SAM" id="MobiDB-lite"/>
    </source>
</evidence>
<reference evidence="2 3" key="1">
    <citation type="submission" date="2018-05" db="EMBL/GenBank/DDBJ databases">
        <authorList>
            <consortium name="PulseNet: The National Subtyping Network for Foodborne Disease Surveillance"/>
            <person name="Tarr C.L."/>
            <person name="Trees E."/>
            <person name="Katz L.S."/>
            <person name="Carleton-Romer H.A."/>
            <person name="Stroika S."/>
            <person name="Kucerova Z."/>
            <person name="Roache K.F."/>
            <person name="Sabol A.L."/>
            <person name="Besser J."/>
            <person name="Gerner-Smidt P."/>
        </authorList>
    </citation>
    <scope>NUCLEOTIDE SEQUENCE [LARGE SCALE GENOMIC DNA]</scope>
    <source>
        <strain evidence="2 3">PNUSAC001435</strain>
    </source>
</reference>
<evidence type="ECO:0000313" key="2">
    <source>
        <dbReference type="EMBL" id="EAJ9198309.1"/>
    </source>
</evidence>
<dbReference type="EMBL" id="AACBVJ010000032">
    <property type="protein sequence ID" value="EAJ9198309.1"/>
    <property type="molecule type" value="Genomic_DNA"/>
</dbReference>
<protein>
    <submittedName>
        <fullName evidence="2">Uncharacterized protein</fullName>
    </submittedName>
</protein>